<dbReference type="InterPro" id="IPR018392">
    <property type="entry name" value="LysM"/>
</dbReference>
<organism evidence="4 5">
    <name type="scientific">Paenibacillus bovis</name>
    <dbReference type="NCBI Taxonomy" id="1616788"/>
    <lineage>
        <taxon>Bacteria</taxon>
        <taxon>Bacillati</taxon>
        <taxon>Bacillota</taxon>
        <taxon>Bacilli</taxon>
        <taxon>Bacillales</taxon>
        <taxon>Paenibacillaceae</taxon>
        <taxon>Paenibacillus</taxon>
    </lineage>
</organism>
<evidence type="ECO:0000313" key="4">
    <source>
        <dbReference type="EMBL" id="ANF97925.1"/>
    </source>
</evidence>
<reference evidence="4 5" key="2">
    <citation type="journal article" date="2016" name="Int. J. Syst. Evol. Microbiol.">
        <title>Paenibacillus bovis sp. nov., isolated from raw yak (Bos grunniens) milk.</title>
        <authorList>
            <person name="Gao C."/>
            <person name="Han J."/>
            <person name="Liu Z."/>
            <person name="Xu X."/>
            <person name="Hang F."/>
            <person name="Wu Z."/>
        </authorList>
    </citation>
    <scope>NUCLEOTIDE SEQUENCE [LARGE SCALE GENOMIC DNA]</scope>
    <source>
        <strain evidence="4 5">BD3526</strain>
    </source>
</reference>
<feature type="domain" description="LysM" evidence="3">
    <location>
        <begin position="99"/>
        <end position="141"/>
    </location>
</feature>
<dbReference type="Gene3D" id="3.10.350.10">
    <property type="entry name" value="LysM domain"/>
    <property type="match status" value="1"/>
</dbReference>
<dbReference type="CDD" id="cd00118">
    <property type="entry name" value="LysM"/>
    <property type="match status" value="1"/>
</dbReference>
<feature type="compositionally biased region" description="Low complexity" evidence="1">
    <location>
        <begin position="75"/>
        <end position="90"/>
    </location>
</feature>
<reference evidence="5" key="1">
    <citation type="submission" date="2015-10" db="EMBL/GenBank/DDBJ databases">
        <title>Genome of Paenibacillus bovis sp. nov.</title>
        <authorList>
            <person name="Wu Z."/>
            <person name="Gao C."/>
            <person name="Liu Z."/>
            <person name="Zheng H."/>
        </authorList>
    </citation>
    <scope>NUCLEOTIDE SEQUENCE [LARGE SCALE GENOMIC DNA]</scope>
    <source>
        <strain evidence="5">BD3526</strain>
    </source>
</reference>
<feature type="chain" id="PRO_5039429300" description="LysM domain-containing protein" evidence="2">
    <location>
        <begin position="23"/>
        <end position="141"/>
    </location>
</feature>
<evidence type="ECO:0000256" key="2">
    <source>
        <dbReference type="SAM" id="SignalP"/>
    </source>
</evidence>
<evidence type="ECO:0000259" key="3">
    <source>
        <dbReference type="PROSITE" id="PS51782"/>
    </source>
</evidence>
<gene>
    <name evidence="4" type="ORF">AR543_19140</name>
</gene>
<dbReference type="PROSITE" id="PS51782">
    <property type="entry name" value="LYSM"/>
    <property type="match status" value="1"/>
</dbReference>
<dbReference type="SUPFAM" id="SSF54106">
    <property type="entry name" value="LysM domain"/>
    <property type="match status" value="1"/>
</dbReference>
<evidence type="ECO:0000256" key="1">
    <source>
        <dbReference type="SAM" id="MobiDB-lite"/>
    </source>
</evidence>
<dbReference type="Pfam" id="PF01476">
    <property type="entry name" value="LysM"/>
    <property type="match status" value="1"/>
</dbReference>
<keyword evidence="5" id="KW-1185">Reference proteome</keyword>
<name>A0A172ZJW1_9BACL</name>
<dbReference type="OrthoDB" id="2627174at2"/>
<proteinExistence type="predicted"/>
<feature type="compositionally biased region" description="Basic and acidic residues" evidence="1">
    <location>
        <begin position="40"/>
        <end position="52"/>
    </location>
</feature>
<feature type="signal peptide" evidence="2">
    <location>
        <begin position="1"/>
        <end position="22"/>
    </location>
</feature>
<dbReference type="EMBL" id="CP013023">
    <property type="protein sequence ID" value="ANF97925.1"/>
    <property type="molecule type" value="Genomic_DNA"/>
</dbReference>
<dbReference type="InterPro" id="IPR036779">
    <property type="entry name" value="LysM_dom_sf"/>
</dbReference>
<protein>
    <recommendedName>
        <fullName evidence="3">LysM domain-containing protein</fullName>
    </recommendedName>
</protein>
<dbReference type="KEGG" id="pbv:AR543_19140"/>
<dbReference type="SMART" id="SM00257">
    <property type="entry name" value="LysM"/>
    <property type="match status" value="1"/>
</dbReference>
<dbReference type="STRING" id="1616788.AR543_19140"/>
<dbReference type="RefSeq" id="WP_060536019.1">
    <property type="nucleotide sequence ID" value="NZ_CP013023.1"/>
</dbReference>
<accession>A0A172ZJW1</accession>
<keyword evidence="2" id="KW-0732">Signal</keyword>
<feature type="region of interest" description="Disordered" evidence="1">
    <location>
        <begin position="69"/>
        <end position="98"/>
    </location>
</feature>
<sequence>MNSKFQKVMLSTALAASLGAVAVVAPIGGSHAFAATDSQSSHDKRKDREENRANNAAFVAAQEAQFNKLFGSQNEESTTPEQPATTAPATENKDTKSPITVVVPQGASLTEIAAQYGITVDELVAANNLLPAGYQLTVPQK</sequence>
<dbReference type="AlphaFoldDB" id="A0A172ZJW1"/>
<feature type="region of interest" description="Disordered" evidence="1">
    <location>
        <begin position="32"/>
        <end position="54"/>
    </location>
</feature>
<evidence type="ECO:0000313" key="5">
    <source>
        <dbReference type="Proteomes" id="UP000078148"/>
    </source>
</evidence>
<dbReference type="Proteomes" id="UP000078148">
    <property type="component" value="Chromosome"/>
</dbReference>